<organism evidence="1 2">
    <name type="scientific">Sinorhizobium americanum</name>
    <dbReference type="NCBI Taxonomy" id="194963"/>
    <lineage>
        <taxon>Bacteria</taxon>
        <taxon>Pseudomonadati</taxon>
        <taxon>Pseudomonadota</taxon>
        <taxon>Alphaproteobacteria</taxon>
        <taxon>Hyphomicrobiales</taxon>
        <taxon>Rhizobiaceae</taxon>
        <taxon>Sinorhizobium/Ensifer group</taxon>
        <taxon>Sinorhizobium</taxon>
    </lineage>
</organism>
<proteinExistence type="predicted"/>
<name>A0A2S3YT62_9HYPH</name>
<protein>
    <submittedName>
        <fullName evidence="1">Uncharacterized protein</fullName>
    </submittedName>
</protein>
<dbReference type="Proteomes" id="UP000237511">
    <property type="component" value="Unassembled WGS sequence"/>
</dbReference>
<evidence type="ECO:0000313" key="1">
    <source>
        <dbReference type="EMBL" id="POH34819.1"/>
    </source>
</evidence>
<accession>A0A2S3YT62</accession>
<dbReference type="AlphaFoldDB" id="A0A2S3YT62"/>
<dbReference type="EMBL" id="LODU01000008">
    <property type="protein sequence ID" value="POH34819.1"/>
    <property type="molecule type" value="Genomic_DNA"/>
</dbReference>
<evidence type="ECO:0000313" key="2">
    <source>
        <dbReference type="Proteomes" id="UP000237511"/>
    </source>
</evidence>
<reference evidence="1 2" key="1">
    <citation type="journal article" date="2014" name="Syst. Appl. Microbiol.">
        <title>Microsymbionts of Phaseolus vulgaris in acid and alkaline soils of Mexico.</title>
        <authorList>
            <person name="Verastegui-Valdes M.M."/>
            <person name="Zhang Y.J."/>
            <person name="Rivera-Orduna F.N."/>
            <person name="Cheng H.P."/>
            <person name="Sui X.H."/>
            <person name="Wang E.T."/>
        </authorList>
    </citation>
    <scope>NUCLEOTIDE SEQUENCE [LARGE SCALE GENOMIC DNA]</scope>
    <source>
        <strain evidence="1 2">FG01</strain>
    </source>
</reference>
<comment type="caution">
    <text evidence="1">The sequence shown here is derived from an EMBL/GenBank/DDBJ whole genome shotgun (WGS) entry which is preliminary data.</text>
</comment>
<sequence>MHNRYGKHDSPSTAGFYEEGPPAISAAELVFLIFKCSDHEIAEKIVTEHDLPKLQRKAIVEVVFADAGGGQAFIVVTMGSGFAVVRAMRTEADGPNTLVRAGDRDIRHRAALCRPQAWTAAFGGAALRGRAAYIPARPAGDHGDAPANRPRRGP</sequence>
<gene>
    <name evidence="1" type="ORF">ATY31_05430</name>
</gene>